<dbReference type="EMBL" id="VSSQ01000012">
    <property type="protein sequence ID" value="MPL60577.1"/>
    <property type="molecule type" value="Genomic_DNA"/>
</dbReference>
<gene>
    <name evidence="1" type="ORF">SDC9_06138</name>
</gene>
<reference evidence="1" key="1">
    <citation type="submission" date="2019-08" db="EMBL/GenBank/DDBJ databases">
        <authorList>
            <person name="Kucharzyk K."/>
            <person name="Murdoch R.W."/>
            <person name="Higgins S."/>
            <person name="Loffler F."/>
        </authorList>
    </citation>
    <scope>NUCLEOTIDE SEQUENCE</scope>
</reference>
<accession>A0A644T250</accession>
<evidence type="ECO:0000313" key="1">
    <source>
        <dbReference type="EMBL" id="MPL60577.1"/>
    </source>
</evidence>
<protein>
    <submittedName>
        <fullName evidence="1">Uncharacterized protein</fullName>
    </submittedName>
</protein>
<dbReference type="AlphaFoldDB" id="A0A644T250"/>
<comment type="caution">
    <text evidence="1">The sequence shown here is derived from an EMBL/GenBank/DDBJ whole genome shotgun (WGS) entry which is preliminary data.</text>
</comment>
<proteinExistence type="predicted"/>
<name>A0A644T250_9ZZZZ</name>
<organism evidence="1">
    <name type="scientific">bioreactor metagenome</name>
    <dbReference type="NCBI Taxonomy" id="1076179"/>
    <lineage>
        <taxon>unclassified sequences</taxon>
        <taxon>metagenomes</taxon>
        <taxon>ecological metagenomes</taxon>
    </lineage>
</organism>
<sequence length="54" mass="6020">MKKDQTMNEDDIVVAGTEDDIATRLNANSLTLGKKTNIKAEQSYFSPNPSEFIE</sequence>